<dbReference type="GO" id="GO:0005524">
    <property type="term" value="F:ATP binding"/>
    <property type="evidence" value="ECO:0007669"/>
    <property type="project" value="UniProtKB-KW"/>
</dbReference>
<keyword evidence="6 7" id="KW-0472">Membrane</keyword>
<evidence type="ECO:0000256" key="2">
    <source>
        <dbReference type="ARBA" id="ARBA00022692"/>
    </source>
</evidence>
<protein>
    <submittedName>
        <fullName evidence="10">ATP-binding cassette domain-containing protein</fullName>
    </submittedName>
</protein>
<comment type="subcellular location">
    <subcellularLocation>
        <location evidence="1">Cell membrane</location>
        <topology evidence="1">Multi-pass membrane protein</topology>
    </subcellularLocation>
</comment>
<dbReference type="InterPro" id="IPR003439">
    <property type="entry name" value="ABC_transporter-like_ATP-bd"/>
</dbReference>
<name>A0ABU8QHF5_9RHOB</name>
<dbReference type="InterPro" id="IPR039421">
    <property type="entry name" value="Type_1_exporter"/>
</dbReference>
<evidence type="ECO:0000256" key="6">
    <source>
        <dbReference type="ARBA" id="ARBA00023136"/>
    </source>
</evidence>
<evidence type="ECO:0000256" key="3">
    <source>
        <dbReference type="ARBA" id="ARBA00022741"/>
    </source>
</evidence>
<proteinExistence type="predicted"/>
<dbReference type="PANTHER" id="PTHR43394">
    <property type="entry name" value="ATP-DEPENDENT PERMEASE MDL1, MITOCHONDRIAL"/>
    <property type="match status" value="1"/>
</dbReference>
<evidence type="ECO:0000259" key="8">
    <source>
        <dbReference type="PROSITE" id="PS50893"/>
    </source>
</evidence>
<accession>A0ABU8QHF5</accession>
<keyword evidence="5 7" id="KW-1133">Transmembrane helix</keyword>
<evidence type="ECO:0000256" key="1">
    <source>
        <dbReference type="ARBA" id="ARBA00004651"/>
    </source>
</evidence>
<keyword evidence="3" id="KW-0547">Nucleotide-binding</keyword>
<dbReference type="Proteomes" id="UP001368270">
    <property type="component" value="Unassembled WGS sequence"/>
</dbReference>
<keyword evidence="2 7" id="KW-0812">Transmembrane</keyword>
<dbReference type="SUPFAM" id="SSF52540">
    <property type="entry name" value="P-loop containing nucleoside triphosphate hydrolases"/>
    <property type="match status" value="1"/>
</dbReference>
<dbReference type="RefSeq" id="WP_339403636.1">
    <property type="nucleotide sequence ID" value="NZ_JBBGAZ010000005.1"/>
</dbReference>
<keyword evidence="11" id="KW-1185">Reference proteome</keyword>
<evidence type="ECO:0000313" key="11">
    <source>
        <dbReference type="Proteomes" id="UP001368270"/>
    </source>
</evidence>
<feature type="transmembrane region" description="Helical" evidence="7">
    <location>
        <begin position="131"/>
        <end position="154"/>
    </location>
</feature>
<evidence type="ECO:0000259" key="9">
    <source>
        <dbReference type="PROSITE" id="PS50929"/>
    </source>
</evidence>
<keyword evidence="4 10" id="KW-0067">ATP-binding</keyword>
<feature type="domain" description="ABC transporter" evidence="8">
    <location>
        <begin position="203"/>
        <end position="420"/>
    </location>
</feature>
<dbReference type="InterPro" id="IPR003593">
    <property type="entry name" value="AAA+_ATPase"/>
</dbReference>
<organism evidence="10 11">
    <name type="scientific">Cognatishimia coralii</name>
    <dbReference type="NCBI Taxonomy" id="3083254"/>
    <lineage>
        <taxon>Bacteria</taxon>
        <taxon>Pseudomonadati</taxon>
        <taxon>Pseudomonadota</taxon>
        <taxon>Alphaproteobacteria</taxon>
        <taxon>Rhodobacterales</taxon>
        <taxon>Paracoccaceae</taxon>
        <taxon>Cognatishimia</taxon>
    </lineage>
</organism>
<dbReference type="SUPFAM" id="SSF90123">
    <property type="entry name" value="ABC transporter transmembrane region"/>
    <property type="match status" value="1"/>
</dbReference>
<reference evidence="10 11" key="1">
    <citation type="submission" date="2024-03" db="EMBL/GenBank/DDBJ databases">
        <title>Cognatishimia coralii sp. nov., a marine bacterium isolated from coral surrounding seawater.</title>
        <authorList>
            <person name="Liu X."/>
            <person name="Liu S."/>
            <person name="Sun H."/>
            <person name="Zhang Y."/>
        </authorList>
    </citation>
    <scope>NUCLEOTIDE SEQUENCE [LARGE SCALE GENOMIC DNA]</scope>
    <source>
        <strain evidence="10 11">D5M38</strain>
    </source>
</reference>
<evidence type="ECO:0000256" key="5">
    <source>
        <dbReference type="ARBA" id="ARBA00022989"/>
    </source>
</evidence>
<dbReference type="Gene3D" id="1.20.1560.10">
    <property type="entry name" value="ABC transporter type 1, transmembrane domain"/>
    <property type="match status" value="1"/>
</dbReference>
<evidence type="ECO:0000313" key="10">
    <source>
        <dbReference type="EMBL" id="MEJ5218791.1"/>
    </source>
</evidence>
<dbReference type="Pfam" id="PF00005">
    <property type="entry name" value="ABC_tran"/>
    <property type="match status" value="1"/>
</dbReference>
<dbReference type="PROSITE" id="PS50893">
    <property type="entry name" value="ABC_TRANSPORTER_2"/>
    <property type="match status" value="1"/>
</dbReference>
<dbReference type="InterPro" id="IPR036640">
    <property type="entry name" value="ABC1_TM_sf"/>
</dbReference>
<dbReference type="SMART" id="SM00382">
    <property type="entry name" value="AAA"/>
    <property type="match status" value="1"/>
</dbReference>
<dbReference type="InterPro" id="IPR027417">
    <property type="entry name" value="P-loop_NTPase"/>
</dbReference>
<feature type="domain" description="ABC transmembrane type-1" evidence="9">
    <location>
        <begin position="1"/>
        <end position="172"/>
    </location>
</feature>
<dbReference type="Gene3D" id="3.40.50.300">
    <property type="entry name" value="P-loop containing nucleotide triphosphate hydrolases"/>
    <property type="match status" value="1"/>
</dbReference>
<dbReference type="PROSITE" id="PS50929">
    <property type="entry name" value="ABC_TM1F"/>
    <property type="match status" value="1"/>
</dbReference>
<feature type="transmembrane region" description="Helical" evidence="7">
    <location>
        <begin position="12"/>
        <end position="43"/>
    </location>
</feature>
<dbReference type="InterPro" id="IPR011527">
    <property type="entry name" value="ABC1_TM_dom"/>
</dbReference>
<evidence type="ECO:0000256" key="7">
    <source>
        <dbReference type="SAM" id="Phobius"/>
    </source>
</evidence>
<dbReference type="EMBL" id="JBBGAZ010000005">
    <property type="protein sequence ID" value="MEJ5218791.1"/>
    <property type="molecule type" value="Genomic_DNA"/>
</dbReference>
<gene>
    <name evidence="10" type="ORF">WG622_11090</name>
</gene>
<comment type="caution">
    <text evidence="10">The sequence shown here is derived from an EMBL/GenBank/DDBJ whole genome shotgun (WGS) entry which is preliminary data.</text>
</comment>
<sequence length="428" mass="45123">MSPPIGAALADAIWAPIFLVGLAFFHPLMCLLACVAIAGTVGIQTIGHQIGRARVEEARGHGFKSGQIASQIDAAGATSLRTDHHRNLWRHWFDIRVRAVRAEAKGTDIQGAVMAVLRTWKLCAQSAMLGLGAYLVLQAGLSPGAMVAATILLARASAPLDVLSAQWPVVVDAGRSLRALATILAQHPLKPDTIPVKEQSARVLVSSLRLSVASDSNSPPLNFEVQPGETLGVIGSFGSGKTELLRALQGLTGAARACQNTMFVSAEPQIFTGSIAQNISGFRTEAKAAQILNAAKAAGLADDVAKLDEGFNSDVDVALSAWPKAMRYRLALAHAIYDSPPVLLLDDPFNGQPPEGVHAIAALCEARSKAGKTTIFTARHPTALGSVHKLLWLDKGQNLGFGPRDSVLACFLAPRASQERATQLDLAS</sequence>
<evidence type="ECO:0000256" key="4">
    <source>
        <dbReference type="ARBA" id="ARBA00022840"/>
    </source>
</evidence>